<reference evidence="2" key="1">
    <citation type="submission" date="2018-09" db="EMBL/GenBank/DDBJ databases">
        <authorList>
            <person name="Livingstone P.G."/>
            <person name="Whitworth D.E."/>
        </authorList>
    </citation>
    <scope>NUCLEOTIDE SEQUENCE [LARGE SCALE GENOMIC DNA]</scope>
    <source>
        <strain evidence="2">AB050A</strain>
    </source>
</reference>
<dbReference type="AlphaFoldDB" id="A0A3A8QF91"/>
<gene>
    <name evidence="1" type="ORF">D7W81_14070</name>
</gene>
<dbReference type="EMBL" id="RAWK01000072">
    <property type="protein sequence ID" value="RKH67359.1"/>
    <property type="molecule type" value="Genomic_DNA"/>
</dbReference>
<dbReference type="Pfam" id="PF10604">
    <property type="entry name" value="Polyketide_cyc2"/>
    <property type="match status" value="1"/>
</dbReference>
<proteinExistence type="predicted"/>
<dbReference type="Proteomes" id="UP000267003">
    <property type="component" value="Unassembled WGS sequence"/>
</dbReference>
<accession>A0A3A8QF91</accession>
<dbReference type="SUPFAM" id="SSF55961">
    <property type="entry name" value="Bet v1-like"/>
    <property type="match status" value="1"/>
</dbReference>
<protein>
    <submittedName>
        <fullName evidence="1">Polyketide cyclase</fullName>
    </submittedName>
</protein>
<dbReference type="InterPro" id="IPR023393">
    <property type="entry name" value="START-like_dom_sf"/>
</dbReference>
<evidence type="ECO:0000313" key="2">
    <source>
        <dbReference type="Proteomes" id="UP000267003"/>
    </source>
</evidence>
<comment type="caution">
    <text evidence="1">The sequence shown here is derived from an EMBL/GenBank/DDBJ whole genome shotgun (WGS) entry which is preliminary data.</text>
</comment>
<dbReference type="Gene3D" id="3.30.530.20">
    <property type="match status" value="1"/>
</dbReference>
<dbReference type="InterPro" id="IPR019587">
    <property type="entry name" value="Polyketide_cyclase/dehydratase"/>
</dbReference>
<dbReference type="CDD" id="cd07818">
    <property type="entry name" value="SRPBCC_1"/>
    <property type="match status" value="1"/>
</dbReference>
<dbReference type="OrthoDB" id="9807923at2"/>
<name>A0A3A8QF91_9BACT</name>
<sequence>MVAKLAIAIAVLVLVVALGAFIATRPDHFRIERNAHVAASPDTVFALINDLHHFDTWNPYRFDDSPGLTKSWDGPNAGPGARFTYAGGKSGDGRMTIVESQPGARVVLKLEFFKPFEATNRAVFTLTPENGGTRVSWAMDGENTVMGKAMSLVVNMDTMLGKDFERGLANLDAIARGGTPAAGASAQAEAAKPAPAL</sequence>
<organism evidence="1 2">
    <name type="scientific">Corallococcus aberystwythensis</name>
    <dbReference type="NCBI Taxonomy" id="2316722"/>
    <lineage>
        <taxon>Bacteria</taxon>
        <taxon>Pseudomonadati</taxon>
        <taxon>Myxococcota</taxon>
        <taxon>Myxococcia</taxon>
        <taxon>Myxococcales</taxon>
        <taxon>Cystobacterineae</taxon>
        <taxon>Myxococcaceae</taxon>
        <taxon>Corallococcus</taxon>
    </lineage>
</organism>
<dbReference type="RefSeq" id="WP_120555883.1">
    <property type="nucleotide sequence ID" value="NZ_RAWK01000072.1"/>
</dbReference>
<evidence type="ECO:0000313" key="1">
    <source>
        <dbReference type="EMBL" id="RKH67359.1"/>
    </source>
</evidence>
<keyword evidence="2" id="KW-1185">Reference proteome</keyword>